<name>A0A0K2UN10_LEPSM</name>
<dbReference type="FunFam" id="3.80.10.10:FF:001164">
    <property type="entry name" value="GH01279p"/>
    <property type="match status" value="2"/>
</dbReference>
<dbReference type="SMART" id="SM00365">
    <property type="entry name" value="LRR_SD22"/>
    <property type="match status" value="8"/>
</dbReference>
<dbReference type="SUPFAM" id="SSF52058">
    <property type="entry name" value="L domain-like"/>
    <property type="match status" value="3"/>
</dbReference>
<protein>
    <submittedName>
        <fullName evidence="6">Chaoptinlike [Apis florea]</fullName>
    </submittedName>
</protein>
<feature type="domain" description="LRRCT" evidence="5">
    <location>
        <begin position="880"/>
        <end position="935"/>
    </location>
</feature>
<keyword evidence="3" id="KW-0677">Repeat</keyword>
<evidence type="ECO:0000256" key="2">
    <source>
        <dbReference type="ARBA" id="ARBA00022729"/>
    </source>
</evidence>
<organism evidence="6">
    <name type="scientific">Lepeophtheirus salmonis</name>
    <name type="common">Salmon louse</name>
    <name type="synonym">Caligus salmonis</name>
    <dbReference type="NCBI Taxonomy" id="72036"/>
    <lineage>
        <taxon>Eukaryota</taxon>
        <taxon>Metazoa</taxon>
        <taxon>Ecdysozoa</taxon>
        <taxon>Arthropoda</taxon>
        <taxon>Crustacea</taxon>
        <taxon>Multicrustacea</taxon>
        <taxon>Hexanauplia</taxon>
        <taxon>Copepoda</taxon>
        <taxon>Siphonostomatoida</taxon>
        <taxon>Caligidae</taxon>
        <taxon>Lepeophtheirus</taxon>
    </lineage>
</organism>
<dbReference type="SMART" id="SM00082">
    <property type="entry name" value="LRRCT"/>
    <property type="match status" value="1"/>
</dbReference>
<dbReference type="InterPro" id="IPR001611">
    <property type="entry name" value="Leu-rich_rpt"/>
</dbReference>
<proteinExistence type="predicted"/>
<dbReference type="PROSITE" id="PS51450">
    <property type="entry name" value="LRR"/>
    <property type="match status" value="4"/>
</dbReference>
<dbReference type="InterPro" id="IPR032675">
    <property type="entry name" value="LRR_dom_sf"/>
</dbReference>
<dbReference type="EMBL" id="HACA01021891">
    <property type="protein sequence ID" value="CDW39252.1"/>
    <property type="molecule type" value="Transcribed_RNA"/>
</dbReference>
<dbReference type="InterPro" id="IPR000483">
    <property type="entry name" value="Cys-rich_flank_reg_C"/>
</dbReference>
<evidence type="ECO:0000259" key="5">
    <source>
        <dbReference type="SMART" id="SM00082"/>
    </source>
</evidence>
<dbReference type="GO" id="GO:0031012">
    <property type="term" value="C:extracellular matrix"/>
    <property type="evidence" value="ECO:0007669"/>
    <property type="project" value="TreeGrafter"/>
</dbReference>
<evidence type="ECO:0000256" key="3">
    <source>
        <dbReference type="ARBA" id="ARBA00022737"/>
    </source>
</evidence>
<reference evidence="6" key="1">
    <citation type="submission" date="2014-05" db="EMBL/GenBank/DDBJ databases">
        <authorList>
            <person name="Chronopoulou M."/>
        </authorList>
    </citation>
    <scope>NUCLEOTIDE SEQUENCE</scope>
    <source>
        <tissue evidence="6">Whole organism</tissue>
    </source>
</reference>
<accession>A0A0K2UN10</accession>
<dbReference type="AlphaFoldDB" id="A0A0K2UN10"/>
<evidence type="ECO:0000313" key="6">
    <source>
        <dbReference type="EMBL" id="CDW39252.1"/>
    </source>
</evidence>
<dbReference type="InterPro" id="IPR050328">
    <property type="entry name" value="Dev_Immune_Receptor"/>
</dbReference>
<evidence type="ECO:0000256" key="1">
    <source>
        <dbReference type="ARBA" id="ARBA00022614"/>
    </source>
</evidence>
<dbReference type="InterPro" id="IPR003591">
    <property type="entry name" value="Leu-rich_rpt_typical-subtyp"/>
</dbReference>
<keyword evidence="2 4" id="KW-0732">Signal</keyword>
<dbReference type="OrthoDB" id="5789657at2759"/>
<keyword evidence="1" id="KW-0433">Leucine-rich repeat</keyword>
<dbReference type="PANTHER" id="PTHR24373">
    <property type="entry name" value="SLIT RELATED LEUCINE-RICH REPEAT NEURONAL PROTEIN"/>
    <property type="match status" value="1"/>
</dbReference>
<dbReference type="GO" id="GO:0005615">
    <property type="term" value="C:extracellular space"/>
    <property type="evidence" value="ECO:0007669"/>
    <property type="project" value="TreeGrafter"/>
</dbReference>
<dbReference type="PANTHER" id="PTHR24373:SF370">
    <property type="entry name" value="FISH-LIPS, ISOFORM E"/>
    <property type="match status" value="1"/>
</dbReference>
<feature type="chain" id="PRO_5005488807" evidence="4">
    <location>
        <begin position="24"/>
        <end position="1064"/>
    </location>
</feature>
<sequence>MVTKSRLIFLVLVFGSLSVNIQGKWVDPLPKYGCPKRSIFPCECTKGSDEGIYLECSNTNIASLSVGLQQVKTLIHTLIINNCNIEKLYGNLFKPLTIRILKIFDTPIKDISDGTFDQLSVSLEELHIKNSLLTRLSPSIKNLTSLKILFIENSQISYLPEGVLNGLNSLKELSISHGNIKSIGKKVFNDVRQLKKLSLFKNQLSSLPRDAFKSQGQLEFLDISHNHFSKLEPHYFPNLRKLLWLNISHNEIPRIQSRVFARNSLLRVLHLNANKIDRLDTNSLRGMRFLRRLYLSDNFIPSVGRGAFRAVSRIGTVDLARNNLTKVDYQLFSDLRFIDTISLQQNQIKNIDKEAFTNLYLTKINISHNQIPFLGSGLFKNCENMTFLDLSHNQIVHIAEDAFNENTYATEFLLQYNKLTSMSGVPLTYQKGLKVLNVSHNEIVDIPKNTFPKLYEVFRLDFSHNNISIIGKSVFSTLLSLRHIDLSHNSLTKLDSGMLGKVPTLLDIDLSYNKLNRVRRSVFGGLSSIRFVKLHHNELNEVPAPPISLNAMDCSYNNIKEIKGRQPWPVMNSLLELNLDYNQLGDSLEAGRFDGLIVLKSIGLRGNNISKPPWEALRSLRSVNYIDLDDNHIRNLSRNAFGRLPILFELGLSNNSINNISVEAFGGLLQLQKLDLSQNNITYIPPGAFKGMSALYDINLSFNKIKHLQNRTHGLFEDTLSIRKIDLSHNQIPFITPKMFPESRWAPYRLNHVDLSHNLMPVLTKSILKGTKYLNYLNISYNMLNAVREGILTNLTSLKVFDISGNKLKDDIFNNGSFGNMPNLTVFNLYDNEFESLPVEDLLLQSNLKVLDIRNNKLKTYYSDFTSLIKKGMDIYYGGNPLMCDCSLRPVAYWLKSVGKIKRRSKPWEDTICQSPPYLSGSSVASILEERLVCADSLDALKFKLNPDIQFREIKEDRGLIKLSWFVTTNEDVGDFRLEIRNSDFPPQTIATEDVDYGSRYTIIKNEFNEPSDKLKICLLAKNSAGRIRRWRQDQCQKISFSFRIKPFRFGFLIILSGLLIYII</sequence>
<feature type="signal peptide" evidence="4">
    <location>
        <begin position="1"/>
        <end position="23"/>
    </location>
</feature>
<dbReference type="Gene3D" id="3.80.10.10">
    <property type="entry name" value="Ribonuclease Inhibitor"/>
    <property type="match status" value="5"/>
</dbReference>
<evidence type="ECO:0000256" key="4">
    <source>
        <dbReference type="SAM" id="SignalP"/>
    </source>
</evidence>
<dbReference type="Pfam" id="PF13855">
    <property type="entry name" value="LRR_8"/>
    <property type="match status" value="5"/>
</dbReference>
<dbReference type="SMART" id="SM00369">
    <property type="entry name" value="LRR_TYP"/>
    <property type="match status" value="24"/>
</dbReference>